<dbReference type="EMBL" id="DVOR01000178">
    <property type="protein sequence ID" value="HIV09568.1"/>
    <property type="molecule type" value="Genomic_DNA"/>
</dbReference>
<comment type="catalytic activity">
    <reaction evidence="1">
        <text>Hydrolysis of alkylated DNA, releasing 3-methyladenine, 3-methylguanine, 7-methylguanine and 7-methyladenine.</text>
        <dbReference type="EC" id="3.2.2.21"/>
    </reaction>
</comment>
<dbReference type="InterPro" id="IPR051912">
    <property type="entry name" value="Alkylbase_DNA_Glycosylase/TA"/>
</dbReference>
<protein>
    <recommendedName>
        <fullName evidence="2">DNA-3-methyladenine glycosylase II</fullName>
        <ecNumber evidence="2">3.2.2.21</ecNumber>
    </recommendedName>
</protein>
<dbReference type="SMART" id="SM00478">
    <property type="entry name" value="ENDO3c"/>
    <property type="match status" value="1"/>
</dbReference>
<evidence type="ECO:0000259" key="5">
    <source>
        <dbReference type="SMART" id="SM00478"/>
    </source>
</evidence>
<dbReference type="InterPro" id="IPR003265">
    <property type="entry name" value="HhH-GPD_domain"/>
</dbReference>
<proteinExistence type="predicted"/>
<feature type="domain" description="HhH-GPD" evidence="5">
    <location>
        <begin position="48"/>
        <end position="202"/>
    </location>
</feature>
<dbReference type="CDD" id="cd00056">
    <property type="entry name" value="ENDO3c"/>
    <property type="match status" value="1"/>
</dbReference>
<evidence type="ECO:0000256" key="3">
    <source>
        <dbReference type="ARBA" id="ARBA00022763"/>
    </source>
</evidence>
<keyword evidence="4" id="KW-0234">DNA repair</keyword>
<name>A0A9D1T3R5_9BACT</name>
<dbReference type="EC" id="3.2.2.21" evidence="2"/>
<keyword evidence="3" id="KW-0227">DNA damage</keyword>
<evidence type="ECO:0000256" key="1">
    <source>
        <dbReference type="ARBA" id="ARBA00000086"/>
    </source>
</evidence>
<gene>
    <name evidence="6" type="ORF">IAC79_05610</name>
</gene>
<reference evidence="6" key="1">
    <citation type="submission" date="2020-10" db="EMBL/GenBank/DDBJ databases">
        <authorList>
            <person name="Gilroy R."/>
        </authorList>
    </citation>
    <scope>NUCLEOTIDE SEQUENCE</scope>
    <source>
        <strain evidence="6">35461</strain>
    </source>
</reference>
<evidence type="ECO:0000313" key="7">
    <source>
        <dbReference type="Proteomes" id="UP000886845"/>
    </source>
</evidence>
<dbReference type="Pfam" id="PF00730">
    <property type="entry name" value="HhH-GPD"/>
    <property type="match status" value="1"/>
</dbReference>
<sequence>MTVVEYGDEATDWLRSRDPALGAVIDAVGHIRWEVDPDLFAALTHHIVGQQISTKAQAAIWARLREGLGTVDAPHVLACGPDRLRAFGLSQRKVDYVLDFARRVHEGSFDLEGVARLPDDEAIAALTALHGVGEWTAEMTLLFTLQRPNVLSYKDLGIQRGLCLLHRHRRLTPTLFARYRRRYAPFCSVASLYLWKVAGGEVPLPGRKETP</sequence>
<dbReference type="InterPro" id="IPR011257">
    <property type="entry name" value="DNA_glycosylase"/>
</dbReference>
<dbReference type="GO" id="GO:0005737">
    <property type="term" value="C:cytoplasm"/>
    <property type="evidence" value="ECO:0007669"/>
    <property type="project" value="TreeGrafter"/>
</dbReference>
<dbReference type="SUPFAM" id="SSF48150">
    <property type="entry name" value="DNA-glycosylase"/>
    <property type="match status" value="1"/>
</dbReference>
<dbReference type="GO" id="GO:0008725">
    <property type="term" value="F:DNA-3-methyladenine glycosylase activity"/>
    <property type="evidence" value="ECO:0007669"/>
    <property type="project" value="TreeGrafter"/>
</dbReference>
<dbReference type="AlphaFoldDB" id="A0A9D1T3R5"/>
<dbReference type="Proteomes" id="UP000886845">
    <property type="component" value="Unassembled WGS sequence"/>
</dbReference>
<evidence type="ECO:0000313" key="6">
    <source>
        <dbReference type="EMBL" id="HIV09568.1"/>
    </source>
</evidence>
<evidence type="ECO:0000256" key="2">
    <source>
        <dbReference type="ARBA" id="ARBA00012000"/>
    </source>
</evidence>
<organism evidence="6 7">
    <name type="scientific">Candidatus Spyradenecus faecavium</name>
    <dbReference type="NCBI Taxonomy" id="2840947"/>
    <lineage>
        <taxon>Bacteria</taxon>
        <taxon>Pseudomonadati</taxon>
        <taxon>Lentisphaerota</taxon>
        <taxon>Lentisphaeria</taxon>
        <taxon>Lentisphaerales</taxon>
        <taxon>Lentisphaeraceae</taxon>
        <taxon>Lentisphaeraceae incertae sedis</taxon>
        <taxon>Candidatus Spyradenecus</taxon>
    </lineage>
</organism>
<evidence type="ECO:0000256" key="4">
    <source>
        <dbReference type="ARBA" id="ARBA00023204"/>
    </source>
</evidence>
<dbReference type="Gene3D" id="1.10.340.30">
    <property type="entry name" value="Hypothetical protein, domain 2"/>
    <property type="match status" value="1"/>
</dbReference>
<accession>A0A9D1T3R5</accession>
<dbReference type="Gene3D" id="1.10.1670.40">
    <property type="match status" value="1"/>
</dbReference>
<dbReference type="GO" id="GO:0032131">
    <property type="term" value="F:alkylated DNA binding"/>
    <property type="evidence" value="ECO:0007669"/>
    <property type="project" value="TreeGrafter"/>
</dbReference>
<dbReference type="GO" id="GO:0006285">
    <property type="term" value="P:base-excision repair, AP site formation"/>
    <property type="evidence" value="ECO:0007669"/>
    <property type="project" value="TreeGrafter"/>
</dbReference>
<dbReference type="GO" id="GO:0043916">
    <property type="term" value="F:DNA-7-methylguanine glycosylase activity"/>
    <property type="evidence" value="ECO:0007669"/>
    <property type="project" value="TreeGrafter"/>
</dbReference>
<dbReference type="GO" id="GO:0006307">
    <property type="term" value="P:DNA alkylation repair"/>
    <property type="evidence" value="ECO:0007669"/>
    <property type="project" value="TreeGrafter"/>
</dbReference>
<dbReference type="PANTHER" id="PTHR43003">
    <property type="entry name" value="DNA-3-METHYLADENINE GLYCOSYLASE"/>
    <property type="match status" value="1"/>
</dbReference>
<reference evidence="6" key="2">
    <citation type="journal article" date="2021" name="PeerJ">
        <title>Extensive microbial diversity within the chicken gut microbiome revealed by metagenomics and culture.</title>
        <authorList>
            <person name="Gilroy R."/>
            <person name="Ravi A."/>
            <person name="Getino M."/>
            <person name="Pursley I."/>
            <person name="Horton D.L."/>
            <person name="Alikhan N.F."/>
            <person name="Baker D."/>
            <person name="Gharbi K."/>
            <person name="Hall N."/>
            <person name="Watson M."/>
            <person name="Adriaenssens E.M."/>
            <person name="Foster-Nyarko E."/>
            <person name="Jarju S."/>
            <person name="Secka A."/>
            <person name="Antonio M."/>
            <person name="Oren A."/>
            <person name="Chaudhuri R.R."/>
            <person name="La Ragione R."/>
            <person name="Hildebrand F."/>
            <person name="Pallen M.J."/>
        </authorList>
    </citation>
    <scope>NUCLEOTIDE SEQUENCE</scope>
    <source>
        <strain evidence="6">35461</strain>
    </source>
</reference>
<comment type="caution">
    <text evidence="6">The sequence shown here is derived from an EMBL/GenBank/DDBJ whole genome shotgun (WGS) entry which is preliminary data.</text>
</comment>
<dbReference type="PANTHER" id="PTHR43003:SF5">
    <property type="entry name" value="DNA-3-METHYLADENINE GLYCOSYLASE"/>
    <property type="match status" value="1"/>
</dbReference>
<dbReference type="GO" id="GO:0032993">
    <property type="term" value="C:protein-DNA complex"/>
    <property type="evidence" value="ECO:0007669"/>
    <property type="project" value="TreeGrafter"/>
</dbReference>